<dbReference type="Gene3D" id="3.20.20.80">
    <property type="entry name" value="Glycosidases"/>
    <property type="match status" value="1"/>
</dbReference>
<dbReference type="InterPro" id="IPR005197">
    <property type="entry name" value="Glyco_hydro_71"/>
</dbReference>
<dbReference type="Pfam" id="PF03659">
    <property type="entry name" value="Glyco_hydro_71"/>
    <property type="match status" value="1"/>
</dbReference>
<dbReference type="CDD" id="cd11577">
    <property type="entry name" value="GH71"/>
    <property type="match status" value="1"/>
</dbReference>
<dbReference type="Proteomes" id="UP000236728">
    <property type="component" value="Unassembled WGS sequence"/>
</dbReference>
<keyword evidence="2" id="KW-1185">Reference proteome</keyword>
<dbReference type="EMBL" id="FNVA01000001">
    <property type="protein sequence ID" value="SEF76834.1"/>
    <property type="molecule type" value="Genomic_DNA"/>
</dbReference>
<proteinExistence type="predicted"/>
<organism evidence="1 2">
    <name type="scientific">Bryocella elongata</name>
    <dbReference type="NCBI Taxonomy" id="863522"/>
    <lineage>
        <taxon>Bacteria</taxon>
        <taxon>Pseudomonadati</taxon>
        <taxon>Acidobacteriota</taxon>
        <taxon>Terriglobia</taxon>
        <taxon>Terriglobales</taxon>
        <taxon>Acidobacteriaceae</taxon>
        <taxon>Bryocella</taxon>
    </lineage>
</organism>
<sequence>MRLQNGIAGMLFPILVFATAGMSLNLPAKAQRLVFAHYMLTNQDYQGDDGTAAAQELKISSYEREIKEAQAAGIDGFALNAGGWLHESYYIRYAAQMFEAAARLHSSFHLMFSADMCCGNAAADIEDMMRRFAGNPRYAEVYFRYRGAFVLTTFSGEKLGPSFWQQVRNDLANGTNPSTSLEPTALKEVAGPPGAPRLPIFFVPAFFWGGELPHEDDIGKNLNTWSQVIDGAFYWGIAGLPGSGGEMDQLLSNDAYAHALHSTGKLYMAPVAPAFWGSNANRYYEYNGYEGMRSMWKSAAEVTKPDWVEIITWNDFIEGTYVSPIDDPNRYPNASFLNASGIPVGTQDYFPTHSGMTALLPWFIRWYKTGTEPPVTRDIVAIAYRSTLAADSATPSVAHRYGGVSATLYITVNSTGPAELIVTMRGTRRSFAVPAGSHDYRVPLLPGPPPVVELERGNVQVCKVRGGSSVVGAAAFNNLYVSTASCTTP</sequence>
<name>A0A1H5UP82_9BACT</name>
<gene>
    <name evidence="1" type="ORF">SAMN05421819_1118</name>
</gene>
<dbReference type="GO" id="GO:0051118">
    <property type="term" value="F:glucan endo-1,3-alpha-glucosidase activity"/>
    <property type="evidence" value="ECO:0007669"/>
    <property type="project" value="InterPro"/>
</dbReference>
<dbReference type="AlphaFoldDB" id="A0A1H5UP82"/>
<protein>
    <submittedName>
        <fullName evidence="1">Glycosyl hydrolase family 71</fullName>
    </submittedName>
</protein>
<reference evidence="1 2" key="1">
    <citation type="submission" date="2016-10" db="EMBL/GenBank/DDBJ databases">
        <authorList>
            <person name="de Groot N.N."/>
        </authorList>
    </citation>
    <scope>NUCLEOTIDE SEQUENCE [LARGE SCALE GENOMIC DNA]</scope>
    <source>
        <strain evidence="1 2">DSM 22489</strain>
    </source>
</reference>
<evidence type="ECO:0000313" key="1">
    <source>
        <dbReference type="EMBL" id="SEF76834.1"/>
    </source>
</evidence>
<evidence type="ECO:0000313" key="2">
    <source>
        <dbReference type="Proteomes" id="UP000236728"/>
    </source>
</evidence>
<keyword evidence="1" id="KW-0378">Hydrolase</keyword>
<accession>A0A1H5UP82</accession>